<dbReference type="PIRSF" id="PIRSF000412">
    <property type="entry name" value="SHMT"/>
    <property type="match status" value="1"/>
</dbReference>
<sequence length="447" mass="48937">MTSLRQASLGSVSWLDLTKARVSDLTNEGGSGMREFEAWTQEMMALGAQQENYESTVINLIASDNASPRHSSPFYKGQMIQEGVAGKRPFAGARFHDEIERTAALIACRVFNAEHANLQPHSCSQANQSVYHALLEPGDNVLALNFKAGGHLTHGHKVNFSGMFFNFRHYGVDEATDLIDYDLAEQDAIRFKPKLIVCGSSSYPRLFDARRLREISDKVGALLMFDLSHEAGLIASGAIPNPVPLADVATMSMDKTMRGAHGAIILCTAKIAQKIDKGVHPGTQSSFPISRLTQIAQALLHSQTAEFREYANRVLDNALLLEQHFLCIPNLLVTGGTDKHYLVLNTKAAFGIDGVLAEQRLEAISVLSSRQTLPGDRTSRIDDAGGIRLGTAWITSRGYELDEVSALATIIIEALSPSFDDAKKHHLLSRVNTLIATDKPKDVWRNS</sequence>
<dbReference type="InterPro" id="IPR015421">
    <property type="entry name" value="PyrdxlP-dep_Trfase_major"/>
</dbReference>
<protein>
    <submittedName>
        <fullName evidence="5">Putative Serine hydroxymethyltransferase</fullName>
    </submittedName>
</protein>
<gene>
    <name evidence="5" type="ORF">ALP36_01798</name>
</gene>
<evidence type="ECO:0000313" key="5">
    <source>
        <dbReference type="EMBL" id="RMU05462.1"/>
    </source>
</evidence>
<dbReference type="NCBIfam" id="NF000586">
    <property type="entry name" value="PRK00011.1"/>
    <property type="match status" value="1"/>
</dbReference>
<evidence type="ECO:0000256" key="2">
    <source>
        <dbReference type="ARBA" id="ARBA00022898"/>
    </source>
</evidence>
<proteinExistence type="predicted"/>
<dbReference type="EMBL" id="RBTT01000300">
    <property type="protein sequence ID" value="RMU05462.1"/>
    <property type="molecule type" value="Genomic_DNA"/>
</dbReference>
<feature type="domain" description="Serine hydroxymethyltransferase-like" evidence="4">
    <location>
        <begin position="41"/>
        <end position="411"/>
    </location>
</feature>
<dbReference type="InterPro" id="IPR001085">
    <property type="entry name" value="Ser_HO-MeTrfase"/>
</dbReference>
<dbReference type="PANTHER" id="PTHR11680">
    <property type="entry name" value="SERINE HYDROXYMETHYLTRANSFERASE"/>
    <property type="match status" value="1"/>
</dbReference>
<dbReference type="AlphaFoldDB" id="A0A3M5R8T6"/>
<dbReference type="SUPFAM" id="SSF53383">
    <property type="entry name" value="PLP-dependent transferases"/>
    <property type="match status" value="1"/>
</dbReference>
<dbReference type="GO" id="GO:0030170">
    <property type="term" value="F:pyridoxal phosphate binding"/>
    <property type="evidence" value="ECO:0007669"/>
    <property type="project" value="InterPro"/>
</dbReference>
<reference evidence="5 6" key="1">
    <citation type="submission" date="2018-08" db="EMBL/GenBank/DDBJ databases">
        <title>Recombination of ecologically and evolutionarily significant loci maintains genetic cohesion in the Pseudomonas syringae species complex.</title>
        <authorList>
            <person name="Dillon M."/>
            <person name="Thakur S."/>
            <person name="Almeida R.N.D."/>
            <person name="Weir B.S."/>
            <person name="Guttman D.S."/>
        </authorList>
    </citation>
    <scope>NUCLEOTIDE SEQUENCE [LARGE SCALE GENOMIC DNA]</scope>
    <source>
        <strain evidence="5 6">ICMP 9829</strain>
    </source>
</reference>
<keyword evidence="2 3" id="KW-0663">Pyridoxal phosphate</keyword>
<keyword evidence="5" id="KW-0808">Transferase</keyword>
<dbReference type="Gene3D" id="3.90.1150.10">
    <property type="entry name" value="Aspartate Aminotransferase, domain 1"/>
    <property type="match status" value="1"/>
</dbReference>
<comment type="cofactor">
    <cofactor evidence="1 3">
        <name>pyridoxal 5'-phosphate</name>
        <dbReference type="ChEBI" id="CHEBI:597326"/>
    </cofactor>
</comment>
<accession>A0A3M5R8T6</accession>
<organism evidence="5 6">
    <name type="scientific">Pseudomonas syringae pv. coriandricola</name>
    <dbReference type="NCBI Taxonomy" id="264453"/>
    <lineage>
        <taxon>Bacteria</taxon>
        <taxon>Pseudomonadati</taxon>
        <taxon>Pseudomonadota</taxon>
        <taxon>Gammaproteobacteria</taxon>
        <taxon>Pseudomonadales</taxon>
        <taxon>Pseudomonadaceae</taxon>
        <taxon>Pseudomonas</taxon>
    </lineage>
</organism>
<dbReference type="InterPro" id="IPR039429">
    <property type="entry name" value="SHMT-like_dom"/>
</dbReference>
<evidence type="ECO:0000256" key="3">
    <source>
        <dbReference type="PIRSR" id="PIRSR000412-50"/>
    </source>
</evidence>
<keyword evidence="5" id="KW-0489">Methyltransferase</keyword>
<name>A0A3M5R8T6_9PSED</name>
<dbReference type="GO" id="GO:0019264">
    <property type="term" value="P:glycine biosynthetic process from serine"/>
    <property type="evidence" value="ECO:0007669"/>
    <property type="project" value="InterPro"/>
</dbReference>
<dbReference type="InterPro" id="IPR015424">
    <property type="entry name" value="PyrdxlP-dep_Trfase"/>
</dbReference>
<dbReference type="Gene3D" id="3.40.640.10">
    <property type="entry name" value="Type I PLP-dependent aspartate aminotransferase-like (Major domain)"/>
    <property type="match status" value="1"/>
</dbReference>
<evidence type="ECO:0000256" key="1">
    <source>
        <dbReference type="ARBA" id="ARBA00001933"/>
    </source>
</evidence>
<evidence type="ECO:0000313" key="6">
    <source>
        <dbReference type="Proteomes" id="UP000274212"/>
    </source>
</evidence>
<dbReference type="Proteomes" id="UP000274212">
    <property type="component" value="Unassembled WGS sequence"/>
</dbReference>
<dbReference type="Pfam" id="PF00464">
    <property type="entry name" value="SHMT"/>
    <property type="match status" value="1"/>
</dbReference>
<dbReference type="InterPro" id="IPR015422">
    <property type="entry name" value="PyrdxlP-dep_Trfase_small"/>
</dbReference>
<evidence type="ECO:0000259" key="4">
    <source>
        <dbReference type="Pfam" id="PF00464"/>
    </source>
</evidence>
<dbReference type="GO" id="GO:0032259">
    <property type="term" value="P:methylation"/>
    <property type="evidence" value="ECO:0007669"/>
    <property type="project" value="UniProtKB-KW"/>
</dbReference>
<dbReference type="GO" id="GO:0005829">
    <property type="term" value="C:cytosol"/>
    <property type="evidence" value="ECO:0007669"/>
    <property type="project" value="TreeGrafter"/>
</dbReference>
<comment type="caution">
    <text evidence="5">The sequence shown here is derived from an EMBL/GenBank/DDBJ whole genome shotgun (WGS) entry which is preliminary data.</text>
</comment>
<dbReference type="GO" id="GO:0008168">
    <property type="term" value="F:methyltransferase activity"/>
    <property type="evidence" value="ECO:0007669"/>
    <property type="project" value="UniProtKB-KW"/>
</dbReference>
<dbReference type="PANTHER" id="PTHR11680:SF35">
    <property type="entry name" value="SERINE HYDROXYMETHYLTRANSFERASE 1"/>
    <property type="match status" value="1"/>
</dbReference>
<feature type="modified residue" description="N6-(pyridoxal phosphate)lysine" evidence="3">
    <location>
        <position position="255"/>
    </location>
</feature>
<dbReference type="InterPro" id="IPR049943">
    <property type="entry name" value="Ser_HO-MeTrfase-like"/>
</dbReference>
<dbReference type="GO" id="GO:0004372">
    <property type="term" value="F:glycine hydroxymethyltransferase activity"/>
    <property type="evidence" value="ECO:0007669"/>
    <property type="project" value="InterPro"/>
</dbReference>
<dbReference type="GO" id="GO:0035999">
    <property type="term" value="P:tetrahydrofolate interconversion"/>
    <property type="evidence" value="ECO:0007669"/>
    <property type="project" value="InterPro"/>
</dbReference>